<dbReference type="GO" id="GO:0005886">
    <property type="term" value="C:plasma membrane"/>
    <property type="evidence" value="ECO:0007669"/>
    <property type="project" value="TreeGrafter"/>
</dbReference>
<protein>
    <recommendedName>
        <fullName evidence="4">DUF748 domain-containing protein</fullName>
    </recommendedName>
</protein>
<evidence type="ECO:0008006" key="4">
    <source>
        <dbReference type="Google" id="ProtNLM"/>
    </source>
</evidence>
<dbReference type="PANTHER" id="PTHR30441">
    <property type="entry name" value="DUF748 DOMAIN-CONTAINING PROTEIN"/>
    <property type="match status" value="1"/>
</dbReference>
<keyword evidence="3" id="KW-1185">Reference proteome</keyword>
<accession>A0A812ZR82</accession>
<comment type="caution">
    <text evidence="2">The sequence shown here is derived from an EMBL/GenBank/DDBJ whole genome shotgun (WGS) entry which is preliminary data.</text>
</comment>
<dbReference type="PANTHER" id="PTHR30441:SF8">
    <property type="entry name" value="DUF748 DOMAIN-CONTAINING PROTEIN"/>
    <property type="match status" value="1"/>
</dbReference>
<dbReference type="GO" id="GO:0090313">
    <property type="term" value="P:regulation of protein targeting to membrane"/>
    <property type="evidence" value="ECO:0007669"/>
    <property type="project" value="TreeGrafter"/>
</dbReference>
<evidence type="ECO:0000313" key="2">
    <source>
        <dbReference type="EMBL" id="CAE7835039.1"/>
    </source>
</evidence>
<proteinExistence type="predicted"/>
<feature type="transmembrane region" description="Helical" evidence="1">
    <location>
        <begin position="12"/>
        <end position="34"/>
    </location>
</feature>
<name>A0A812ZR82_9DINO</name>
<dbReference type="OrthoDB" id="10670495at2759"/>
<reference evidence="2" key="1">
    <citation type="submission" date="2021-02" db="EMBL/GenBank/DDBJ databases">
        <authorList>
            <person name="Dougan E. K."/>
            <person name="Rhodes N."/>
            <person name="Thang M."/>
            <person name="Chan C."/>
        </authorList>
    </citation>
    <scope>NUCLEOTIDE SEQUENCE</scope>
</reference>
<dbReference type="Proteomes" id="UP000601435">
    <property type="component" value="Unassembled WGS sequence"/>
</dbReference>
<organism evidence="2 3">
    <name type="scientific">Symbiodinium necroappetens</name>
    <dbReference type="NCBI Taxonomy" id="1628268"/>
    <lineage>
        <taxon>Eukaryota</taxon>
        <taxon>Sar</taxon>
        <taxon>Alveolata</taxon>
        <taxon>Dinophyceae</taxon>
        <taxon>Suessiales</taxon>
        <taxon>Symbiodiniaceae</taxon>
        <taxon>Symbiodinium</taxon>
    </lineage>
</organism>
<dbReference type="EMBL" id="CAJNJA010049029">
    <property type="protein sequence ID" value="CAE7835039.1"/>
    <property type="molecule type" value="Genomic_DNA"/>
</dbReference>
<keyword evidence="1" id="KW-0812">Transmembrane</keyword>
<evidence type="ECO:0000256" key="1">
    <source>
        <dbReference type="SAM" id="Phobius"/>
    </source>
</evidence>
<dbReference type="Pfam" id="PF05359">
    <property type="entry name" value="DUF748"/>
    <property type="match status" value="1"/>
</dbReference>
<keyword evidence="1" id="KW-0472">Membrane</keyword>
<dbReference type="InterPro" id="IPR008023">
    <property type="entry name" value="DUF748"/>
</dbReference>
<keyword evidence="1" id="KW-1133">Transmembrane helix</keyword>
<sequence>MQTIIYRYRKLIISATAAVALYAVLGFFLAPWLVKTNAIDLVRNNLNAELRLQRVAINPFVLSLTIDGLEFDDPKGMPFARIEQIFVNFQLSSLFRWALSFDEIRVDSPELFLSRDDNGELNIAFLTSGSKTASEEETEAETSSMLPLLVFNFEINNSVLNWNDQVPADPVDTRFGPVNIAVADLNTLSDRIGQQKVVIATEQQGTLSWSGTLQLNPLLSEGRASIKGSHFPLVSAYIKHQIGFDIVDGVADIELNYRVASPPGGEFEATVDDFNLQFKDVLVRTFAGASDFDEADSSRDVLKLPNLELTGGAVRWPEKIVSADGFTISDALLSLLRDETGALDVVPQRAADPEPVAEVDQGSAWRVSLDRLAVRGTSIHLEDQSVLPVAHMGVTSLSIDVTDISNEPGSTFPTKLALLSELGGTVTVDGAVAILPTLLVDLAVAIENLPLAASHPYIKPLADVSLDSGNLELSGRLQSSAADPLRFDGELAVLDFLITETDAGSRLGSWGRFAAKEIAFSSAGQLLSVAELQLNQAYGDIRIAADGSINLGRVEKSDAPPRVESDGDTALPLAITIGKVVIEEAAVDFEDLSLPLPFSAKIADLNGGMSTIATNSSEPSAVELEGKVDEFGFVRVSGSVTPLEISRDTDLKVAFQNVAMPKLSAYTIPFAGREIDNGKVDLDLGYKVTAGELVGDNNIVLRDLQLGDKVEHPGAMNLPLGLAVALLKDADGNIDIDLPVRGNVDDPEFQIGGVVMKALGTLITKIVASPFALLGNLLGVEASELEYLTFLPGRADLTPPEIERAGKLAEALALRPELALELRGASNSAADGLALKAAKLDALIEAQVADATAGDMKTIVTVERQTQILEDIFLSMPSAAESPANLDALRSQYTTVSPETEDTVFDSVAYSAELRRQLIERQAVTDAELTVLANQRSANTRDAITAIAPDLVRRIVVGEPEPGELSDDKMVRMKVTLSVSSESD</sequence>
<evidence type="ECO:0000313" key="3">
    <source>
        <dbReference type="Proteomes" id="UP000601435"/>
    </source>
</evidence>
<dbReference type="InterPro" id="IPR052894">
    <property type="entry name" value="AsmA-related"/>
</dbReference>
<gene>
    <name evidence="2" type="ORF">SNEC2469_LOCUS25055</name>
</gene>
<dbReference type="AlphaFoldDB" id="A0A812ZR82"/>